<dbReference type="EMBL" id="SDMP01000014">
    <property type="protein sequence ID" value="RYR11528.1"/>
    <property type="molecule type" value="Genomic_DNA"/>
</dbReference>
<comment type="caution">
    <text evidence="13">The sequence shown here is derived from an EMBL/GenBank/DDBJ whole genome shotgun (WGS) entry which is preliminary data.</text>
</comment>
<keyword evidence="8" id="KW-0449">Lipoprotein</keyword>
<protein>
    <recommendedName>
        <fullName evidence="12">Bifunctional inhibitor/plant lipid transfer protein/seed storage helical domain-containing protein</fullName>
    </recommendedName>
</protein>
<dbReference type="STRING" id="3818.A0A444ZBQ5"/>
<dbReference type="SUPFAM" id="SSF47699">
    <property type="entry name" value="Bifunctional inhibitor/lipid-transfer protein/seed storage 2S albumin"/>
    <property type="match status" value="1"/>
</dbReference>
<keyword evidence="10" id="KW-0812">Transmembrane</keyword>
<dbReference type="Pfam" id="PF14368">
    <property type="entry name" value="LTP_2"/>
    <property type="match status" value="1"/>
</dbReference>
<evidence type="ECO:0000256" key="2">
    <source>
        <dbReference type="ARBA" id="ARBA00009748"/>
    </source>
</evidence>
<name>A0A444ZBQ5_ARAHY</name>
<keyword evidence="7" id="KW-0325">Glycoprotein</keyword>
<dbReference type="GO" id="GO:0008289">
    <property type="term" value="F:lipid binding"/>
    <property type="evidence" value="ECO:0007669"/>
    <property type="project" value="InterPro"/>
</dbReference>
<evidence type="ECO:0000256" key="11">
    <source>
        <dbReference type="SAM" id="SignalP"/>
    </source>
</evidence>
<dbReference type="CDD" id="cd00010">
    <property type="entry name" value="AAI_LTSS"/>
    <property type="match status" value="1"/>
</dbReference>
<feature type="region of interest" description="Disordered" evidence="9">
    <location>
        <begin position="138"/>
        <end position="168"/>
    </location>
</feature>
<dbReference type="PRINTS" id="PR00382">
    <property type="entry name" value="LIPIDTRNSFER"/>
</dbReference>
<evidence type="ECO:0000256" key="4">
    <source>
        <dbReference type="ARBA" id="ARBA00022622"/>
    </source>
</evidence>
<dbReference type="OrthoDB" id="1882492at2759"/>
<keyword evidence="5 11" id="KW-0732">Signal</keyword>
<keyword evidence="3" id="KW-1003">Cell membrane</keyword>
<dbReference type="SMR" id="A0A444ZBQ5"/>
<feature type="domain" description="Bifunctional inhibitor/plant lipid transfer protein/seed storage helical" evidence="12">
    <location>
        <begin position="38"/>
        <end position="119"/>
    </location>
</feature>
<dbReference type="GO" id="GO:0006869">
    <property type="term" value="P:lipid transport"/>
    <property type="evidence" value="ECO:0007669"/>
    <property type="project" value="InterPro"/>
</dbReference>
<evidence type="ECO:0000256" key="1">
    <source>
        <dbReference type="ARBA" id="ARBA00004609"/>
    </source>
</evidence>
<dbReference type="InterPro" id="IPR016140">
    <property type="entry name" value="Bifunc_inhib/LTP/seed_store"/>
</dbReference>
<evidence type="ECO:0000313" key="14">
    <source>
        <dbReference type="Proteomes" id="UP000289738"/>
    </source>
</evidence>
<proteinExistence type="inferred from homology"/>
<dbReference type="PANTHER" id="PTHR33044">
    <property type="entry name" value="BIFUNCTIONAL INHIBITOR/LIPID-TRANSFER PROTEIN/SEED STORAGE 2S ALBUMIN SUPERFAMILY PROTEIN-RELATED"/>
    <property type="match status" value="1"/>
</dbReference>
<dbReference type="AlphaFoldDB" id="A0A444ZBQ5"/>
<feature type="transmembrane region" description="Helical" evidence="10">
    <location>
        <begin position="179"/>
        <end position="198"/>
    </location>
</feature>
<evidence type="ECO:0000256" key="8">
    <source>
        <dbReference type="ARBA" id="ARBA00023288"/>
    </source>
</evidence>
<keyword evidence="4" id="KW-0336">GPI-anchor</keyword>
<organism evidence="13 14">
    <name type="scientific">Arachis hypogaea</name>
    <name type="common">Peanut</name>
    <dbReference type="NCBI Taxonomy" id="3818"/>
    <lineage>
        <taxon>Eukaryota</taxon>
        <taxon>Viridiplantae</taxon>
        <taxon>Streptophyta</taxon>
        <taxon>Embryophyta</taxon>
        <taxon>Tracheophyta</taxon>
        <taxon>Spermatophyta</taxon>
        <taxon>Magnoliopsida</taxon>
        <taxon>eudicotyledons</taxon>
        <taxon>Gunneridae</taxon>
        <taxon>Pentapetalae</taxon>
        <taxon>rosids</taxon>
        <taxon>fabids</taxon>
        <taxon>Fabales</taxon>
        <taxon>Fabaceae</taxon>
        <taxon>Papilionoideae</taxon>
        <taxon>50 kb inversion clade</taxon>
        <taxon>dalbergioids sensu lato</taxon>
        <taxon>Dalbergieae</taxon>
        <taxon>Pterocarpus clade</taxon>
        <taxon>Arachis</taxon>
    </lineage>
</organism>
<evidence type="ECO:0000256" key="5">
    <source>
        <dbReference type="ARBA" id="ARBA00022729"/>
    </source>
</evidence>
<gene>
    <name evidence="13" type="ORF">Ahy_B04g069047</name>
</gene>
<reference evidence="13 14" key="1">
    <citation type="submission" date="2019-01" db="EMBL/GenBank/DDBJ databases">
        <title>Sequencing of cultivated peanut Arachis hypogaea provides insights into genome evolution and oil improvement.</title>
        <authorList>
            <person name="Chen X."/>
        </authorList>
    </citation>
    <scope>NUCLEOTIDE SEQUENCE [LARGE SCALE GENOMIC DNA]</scope>
    <source>
        <strain evidence="14">cv. Fuhuasheng</strain>
        <tissue evidence="13">Leaves</tissue>
    </source>
</reference>
<dbReference type="GO" id="GO:0005886">
    <property type="term" value="C:plasma membrane"/>
    <property type="evidence" value="ECO:0007669"/>
    <property type="project" value="UniProtKB-SubCell"/>
</dbReference>
<evidence type="ECO:0000256" key="9">
    <source>
        <dbReference type="SAM" id="MobiDB-lite"/>
    </source>
</evidence>
<evidence type="ECO:0000256" key="10">
    <source>
        <dbReference type="SAM" id="Phobius"/>
    </source>
</evidence>
<feature type="compositionally biased region" description="Low complexity" evidence="9">
    <location>
        <begin position="138"/>
        <end position="158"/>
    </location>
</feature>
<evidence type="ECO:0000313" key="13">
    <source>
        <dbReference type="EMBL" id="RYR11528.1"/>
    </source>
</evidence>
<keyword evidence="10" id="KW-1133">Transmembrane helix</keyword>
<dbReference type="InterPro" id="IPR036312">
    <property type="entry name" value="Bifun_inhib/LTP/seed_sf"/>
</dbReference>
<evidence type="ECO:0000256" key="6">
    <source>
        <dbReference type="ARBA" id="ARBA00023157"/>
    </source>
</evidence>
<evidence type="ECO:0000256" key="3">
    <source>
        <dbReference type="ARBA" id="ARBA00022475"/>
    </source>
</evidence>
<dbReference type="InterPro" id="IPR043325">
    <property type="entry name" value="LTSS"/>
</dbReference>
<feature type="signal peptide" evidence="11">
    <location>
        <begin position="1"/>
        <end position="29"/>
    </location>
</feature>
<dbReference type="Proteomes" id="UP000289738">
    <property type="component" value="Chromosome B04"/>
</dbReference>
<dbReference type="Gene3D" id="1.10.110.10">
    <property type="entry name" value="Plant lipid-transfer and hydrophobic proteins"/>
    <property type="match status" value="1"/>
</dbReference>
<keyword evidence="6" id="KW-1015">Disulfide bond</keyword>
<feature type="chain" id="PRO_5019115976" description="Bifunctional inhibitor/plant lipid transfer protein/seed storage helical domain-containing protein" evidence="11">
    <location>
        <begin position="30"/>
        <end position="200"/>
    </location>
</feature>
<dbReference type="GO" id="GO:0098552">
    <property type="term" value="C:side of membrane"/>
    <property type="evidence" value="ECO:0007669"/>
    <property type="project" value="UniProtKB-KW"/>
</dbReference>
<evidence type="ECO:0000256" key="7">
    <source>
        <dbReference type="ARBA" id="ARBA00023180"/>
    </source>
</evidence>
<dbReference type="SMART" id="SM00499">
    <property type="entry name" value="AAI"/>
    <property type="match status" value="1"/>
</dbReference>
<keyword evidence="14" id="KW-1185">Reference proteome</keyword>
<dbReference type="InterPro" id="IPR000528">
    <property type="entry name" value="Plant_nsLTP"/>
</dbReference>
<evidence type="ECO:0000259" key="12">
    <source>
        <dbReference type="SMART" id="SM00499"/>
    </source>
</evidence>
<sequence>MKHYCYYYQQNMWLLLLLLVAVIVGSGDGAGEDLTQKCGQVVQKVIPCLNYATGKASTPSKECCEAATKIRESDPDCLCFIIQQTHHGNPESKSLGIQEDKLLHLPSLCNVKNANIADCPKLLGLSPSSPDAAIFKNASKATPAAPSSSQAPPLSSTPKSQSQNDSYGVMLRPPMTMELIMLAMAIVLIAIPTGFVTLHI</sequence>
<keyword evidence="10" id="KW-0472">Membrane</keyword>
<comment type="similarity">
    <text evidence="2">Belongs to the plant LTP family.</text>
</comment>
<accession>A0A444ZBQ5</accession>
<comment type="subcellular location">
    <subcellularLocation>
        <location evidence="1">Cell membrane</location>
        <topology evidence="1">Lipid-anchor</topology>
        <topology evidence="1">GPI-anchor</topology>
    </subcellularLocation>
</comment>
<dbReference type="Gramene" id="arahy.Tifrunner.gnm2.ann2.Ah14g020900.1">
    <property type="protein sequence ID" value="arahy.Tifrunner.gnm2.ann2.Ah14g020900.1-CDS"/>
    <property type="gene ID" value="arahy.Tifrunner.gnm2.ann2.Ah14g020900"/>
</dbReference>